<comment type="caution">
    <text evidence="1">The sequence shown here is derived from an EMBL/GenBank/DDBJ whole genome shotgun (WGS) entry which is preliminary data.</text>
</comment>
<accession>A0A5V7N332</accession>
<dbReference type="AlphaFoldDB" id="A0A5V7N332"/>
<reference evidence="1" key="1">
    <citation type="submission" date="2018-06" db="EMBL/GenBank/DDBJ databases">
        <authorList>
            <person name="Ashton P.M."/>
            <person name="Dallman T."/>
            <person name="Nair S."/>
            <person name="De Pinna E."/>
            <person name="Peters T."/>
            <person name="Grant K."/>
        </authorList>
    </citation>
    <scope>NUCLEOTIDE SEQUENCE</scope>
    <source>
        <strain evidence="1">458084</strain>
    </source>
</reference>
<organism evidence="1">
    <name type="scientific">Salmonella enterica subsp. enterica serovar Ouagadougou</name>
    <dbReference type="NCBI Taxonomy" id="2564899"/>
    <lineage>
        <taxon>Bacteria</taxon>
        <taxon>Pseudomonadati</taxon>
        <taxon>Pseudomonadota</taxon>
        <taxon>Gammaproteobacteria</taxon>
        <taxon>Enterobacterales</taxon>
        <taxon>Enterobacteriaceae</taxon>
        <taxon>Salmonella</taxon>
    </lineage>
</organism>
<gene>
    <name evidence="1" type="ORF">DNM41_23385</name>
</gene>
<name>A0A5V7N332_SALET</name>
<evidence type="ECO:0000313" key="1">
    <source>
        <dbReference type="EMBL" id="EBV0637819.1"/>
    </source>
</evidence>
<dbReference type="EMBL" id="AAHEBA010000040">
    <property type="protein sequence ID" value="EBV0637819.1"/>
    <property type="molecule type" value="Genomic_DNA"/>
</dbReference>
<sequence length="90" mass="9907">MPLIPVVFQATAVLATLSNPGHIVIYAPGEFSSLPPCCDSKSLGYYHWFDKSSGTKSGLSPLFFRLNNAAAAFLLPERRYLTADWLLTFP</sequence>
<proteinExistence type="predicted"/>
<protein>
    <submittedName>
        <fullName evidence="1">Uncharacterized protein</fullName>
    </submittedName>
</protein>